<feature type="compositionally biased region" description="Low complexity" evidence="1">
    <location>
        <begin position="130"/>
        <end position="143"/>
    </location>
</feature>
<dbReference type="AlphaFoldDB" id="A0A9W4XGZ6"/>
<feature type="compositionally biased region" description="Low complexity" evidence="1">
    <location>
        <begin position="15"/>
        <end position="26"/>
    </location>
</feature>
<gene>
    <name evidence="2" type="ORF">PDIGIT_LOCUS4608</name>
</gene>
<feature type="compositionally biased region" description="Basic and acidic residues" evidence="1">
    <location>
        <begin position="46"/>
        <end position="73"/>
    </location>
</feature>
<keyword evidence="3" id="KW-1185">Reference proteome</keyword>
<protein>
    <submittedName>
        <fullName evidence="2">Uncharacterized protein</fullName>
    </submittedName>
</protein>
<feature type="compositionally biased region" description="Basic and acidic residues" evidence="1">
    <location>
        <begin position="187"/>
        <end position="203"/>
    </location>
</feature>
<reference evidence="2" key="1">
    <citation type="submission" date="2023-01" db="EMBL/GenBank/DDBJ databases">
        <authorList>
            <person name="Van Ghelder C."/>
            <person name="Rancurel C."/>
        </authorList>
    </citation>
    <scope>NUCLEOTIDE SEQUENCE</scope>
    <source>
        <strain evidence="2">CNCM I-4278</strain>
    </source>
</reference>
<proteinExistence type="predicted"/>
<evidence type="ECO:0000256" key="1">
    <source>
        <dbReference type="SAM" id="MobiDB-lite"/>
    </source>
</evidence>
<name>A0A9W4XGZ6_9PLEO</name>
<accession>A0A9W4XGZ6</accession>
<evidence type="ECO:0000313" key="2">
    <source>
        <dbReference type="EMBL" id="CAI6331583.1"/>
    </source>
</evidence>
<feature type="region of interest" description="Disordered" evidence="1">
    <location>
        <begin position="1"/>
        <end position="78"/>
    </location>
</feature>
<feature type="region of interest" description="Disordered" evidence="1">
    <location>
        <begin position="130"/>
        <end position="220"/>
    </location>
</feature>
<dbReference type="Proteomes" id="UP001152607">
    <property type="component" value="Unassembled WGS sequence"/>
</dbReference>
<dbReference type="EMBL" id="CAOQHR010000003">
    <property type="protein sequence ID" value="CAI6331583.1"/>
    <property type="molecule type" value="Genomic_DNA"/>
</dbReference>
<sequence length="250" mass="28707">MYPRDPNRWRSFNTGPSRSGGDFSSRSRPRDPLQLYREARAYAQDARMRQAHQDHAGSHRYGIPRETRYEQPRADTSQNYDPLRLARSHHPMMHPRDVEFGSDIPDIFPSGFVGPSLFRDSPFGDAPFGGSPFGRPSFGRPPFNQSADAGRPRTIRQSGPGWVSETTHFVNGQPHPDMHHTSRSHAFRGEHGDHYPNERDRSRPYGSRRRATHPANVDPRFRRYHPNGEWFCERTGKWFDVVDDAGSDGE</sequence>
<organism evidence="2 3">
    <name type="scientific">Periconia digitata</name>
    <dbReference type="NCBI Taxonomy" id="1303443"/>
    <lineage>
        <taxon>Eukaryota</taxon>
        <taxon>Fungi</taxon>
        <taxon>Dikarya</taxon>
        <taxon>Ascomycota</taxon>
        <taxon>Pezizomycotina</taxon>
        <taxon>Dothideomycetes</taxon>
        <taxon>Pleosporomycetidae</taxon>
        <taxon>Pleosporales</taxon>
        <taxon>Massarineae</taxon>
        <taxon>Periconiaceae</taxon>
        <taxon>Periconia</taxon>
    </lineage>
</organism>
<evidence type="ECO:0000313" key="3">
    <source>
        <dbReference type="Proteomes" id="UP001152607"/>
    </source>
</evidence>
<comment type="caution">
    <text evidence="2">The sequence shown here is derived from an EMBL/GenBank/DDBJ whole genome shotgun (WGS) entry which is preliminary data.</text>
</comment>